<protein>
    <recommendedName>
        <fullName evidence="4">HTH gntR-type domain-containing protein</fullName>
    </recommendedName>
</protein>
<feature type="domain" description="HTH gntR-type" evidence="4">
    <location>
        <begin position="37"/>
        <end position="104"/>
    </location>
</feature>
<dbReference type="KEGG" id="cmag:CBW24_05655"/>
<evidence type="ECO:0000313" key="6">
    <source>
        <dbReference type="Proteomes" id="UP000219050"/>
    </source>
</evidence>
<dbReference type="InterPro" id="IPR000524">
    <property type="entry name" value="Tscrpt_reg_HTH_GntR"/>
</dbReference>
<keyword evidence="2" id="KW-0238">DNA-binding</keyword>
<dbReference type="SMART" id="SM00895">
    <property type="entry name" value="FCD"/>
    <property type="match status" value="1"/>
</dbReference>
<accession>A0A291LYJ5</accession>
<dbReference type="PANTHER" id="PTHR43537">
    <property type="entry name" value="TRANSCRIPTIONAL REGULATOR, GNTR FAMILY"/>
    <property type="match status" value="1"/>
</dbReference>
<keyword evidence="1" id="KW-0805">Transcription regulation</keyword>
<evidence type="ECO:0000313" key="5">
    <source>
        <dbReference type="EMBL" id="ATI41535.1"/>
    </source>
</evidence>
<dbReference type="Gene3D" id="1.10.10.10">
    <property type="entry name" value="Winged helix-like DNA-binding domain superfamily/Winged helix DNA-binding domain"/>
    <property type="match status" value="1"/>
</dbReference>
<organism evidence="5 6">
    <name type="scientific">Pacificitalea manganoxidans</name>
    <dbReference type="NCBI Taxonomy" id="1411902"/>
    <lineage>
        <taxon>Bacteria</taxon>
        <taxon>Pseudomonadati</taxon>
        <taxon>Pseudomonadota</taxon>
        <taxon>Alphaproteobacteria</taxon>
        <taxon>Rhodobacterales</taxon>
        <taxon>Paracoccaceae</taxon>
        <taxon>Pacificitalea</taxon>
    </lineage>
</organism>
<dbReference type="InterPro" id="IPR011711">
    <property type="entry name" value="GntR_C"/>
</dbReference>
<dbReference type="Pfam" id="PF00392">
    <property type="entry name" value="GntR"/>
    <property type="match status" value="1"/>
</dbReference>
<dbReference type="GO" id="GO:0003700">
    <property type="term" value="F:DNA-binding transcription factor activity"/>
    <property type="evidence" value="ECO:0007669"/>
    <property type="project" value="InterPro"/>
</dbReference>
<evidence type="ECO:0000259" key="4">
    <source>
        <dbReference type="PROSITE" id="PS50949"/>
    </source>
</evidence>
<proteinExistence type="predicted"/>
<dbReference type="Pfam" id="PF07729">
    <property type="entry name" value="FCD"/>
    <property type="match status" value="1"/>
</dbReference>
<keyword evidence="3" id="KW-0804">Transcription</keyword>
<dbReference type="PROSITE" id="PS50949">
    <property type="entry name" value="HTH_GNTR"/>
    <property type="match status" value="1"/>
</dbReference>
<sequence length="269" mass="30569">MYTQSRQDETRRVAWTGRDFRGCGVTAEKLTKPYQRGLAASEIHDILRDEILTLTLEPGSPLDEVGLSKRFAVSRSPIREALYRLTSNRLAQRLPNRSTIVAPVDLTHFPEFIQALDVQQRLATRLAAQNRTVEDIARLRELADAFNLYIEETDALQIMQANFAFHVAIAEAGRNPYVVRQYRVLLSEARRLLHIHVRFLHAANRKHVMRDQHHDFVDAIEAQDVQQADAIAHAHSMQFHDRFLAALNHVPDDSFDIGNPPAVTPKGGD</sequence>
<dbReference type="AlphaFoldDB" id="A0A291LYJ5"/>
<dbReference type="InterPro" id="IPR036388">
    <property type="entry name" value="WH-like_DNA-bd_sf"/>
</dbReference>
<evidence type="ECO:0000256" key="3">
    <source>
        <dbReference type="ARBA" id="ARBA00023163"/>
    </source>
</evidence>
<gene>
    <name evidence="5" type="ORF">CBW24_05655</name>
</gene>
<dbReference type="GO" id="GO:0003677">
    <property type="term" value="F:DNA binding"/>
    <property type="evidence" value="ECO:0007669"/>
    <property type="project" value="UniProtKB-KW"/>
</dbReference>
<dbReference type="SMART" id="SM00345">
    <property type="entry name" value="HTH_GNTR"/>
    <property type="match status" value="1"/>
</dbReference>
<dbReference type="Proteomes" id="UP000219050">
    <property type="component" value="Chromosome"/>
</dbReference>
<dbReference type="InterPro" id="IPR036390">
    <property type="entry name" value="WH_DNA-bd_sf"/>
</dbReference>
<name>A0A291LYJ5_9RHOB</name>
<dbReference type="SUPFAM" id="SSF48008">
    <property type="entry name" value="GntR ligand-binding domain-like"/>
    <property type="match status" value="1"/>
</dbReference>
<evidence type="ECO:0000256" key="1">
    <source>
        <dbReference type="ARBA" id="ARBA00023015"/>
    </source>
</evidence>
<reference evidence="5 6" key="1">
    <citation type="submission" date="2017-05" db="EMBL/GenBank/DDBJ databases">
        <title>Comparative genomic and metabolic analysis of manganese-oxidizing mechanisms in Celeribater manganoxidans DY25T: its adaption to the environment of polymetallic nodule.</title>
        <authorList>
            <person name="Wang X."/>
        </authorList>
    </citation>
    <scope>NUCLEOTIDE SEQUENCE [LARGE SCALE GENOMIC DNA]</scope>
    <source>
        <strain evidence="5 6">DY25</strain>
    </source>
</reference>
<dbReference type="Gene3D" id="1.20.120.530">
    <property type="entry name" value="GntR ligand-binding domain-like"/>
    <property type="match status" value="1"/>
</dbReference>
<dbReference type="EMBL" id="CP021404">
    <property type="protein sequence ID" value="ATI41535.1"/>
    <property type="molecule type" value="Genomic_DNA"/>
</dbReference>
<evidence type="ECO:0000256" key="2">
    <source>
        <dbReference type="ARBA" id="ARBA00023125"/>
    </source>
</evidence>
<dbReference type="InterPro" id="IPR008920">
    <property type="entry name" value="TF_FadR/GntR_C"/>
</dbReference>
<dbReference type="PANTHER" id="PTHR43537:SF5">
    <property type="entry name" value="UXU OPERON TRANSCRIPTIONAL REGULATOR"/>
    <property type="match status" value="1"/>
</dbReference>
<keyword evidence="6" id="KW-1185">Reference proteome</keyword>
<dbReference type="SUPFAM" id="SSF46785">
    <property type="entry name" value="Winged helix' DNA-binding domain"/>
    <property type="match status" value="1"/>
</dbReference>